<dbReference type="GO" id="GO:0006508">
    <property type="term" value="P:proteolysis"/>
    <property type="evidence" value="ECO:0007669"/>
    <property type="project" value="UniProtKB-KW"/>
</dbReference>
<evidence type="ECO:0000256" key="1">
    <source>
        <dbReference type="ARBA" id="ARBA00001947"/>
    </source>
</evidence>
<feature type="signal peptide" evidence="7">
    <location>
        <begin position="1"/>
        <end position="22"/>
    </location>
</feature>
<dbReference type="Pfam" id="PF00675">
    <property type="entry name" value="Peptidase_M16"/>
    <property type="match status" value="1"/>
</dbReference>
<evidence type="ECO:0000256" key="5">
    <source>
        <dbReference type="ARBA" id="ARBA00022833"/>
    </source>
</evidence>
<dbReference type="InterPro" id="IPR011765">
    <property type="entry name" value="Pept_M16_N"/>
</dbReference>
<dbReference type="InterPro" id="IPR050361">
    <property type="entry name" value="MPP/UQCRC_Complex"/>
</dbReference>
<feature type="chain" id="PRO_5041981069" evidence="7">
    <location>
        <begin position="23"/>
        <end position="445"/>
    </location>
</feature>
<keyword evidence="2" id="KW-0645">Protease</keyword>
<gene>
    <name evidence="10" type="ORF">PXH66_00260</name>
</gene>
<dbReference type="InterPro" id="IPR007863">
    <property type="entry name" value="Peptidase_M16_C"/>
</dbReference>
<evidence type="ECO:0000256" key="2">
    <source>
        <dbReference type="ARBA" id="ARBA00022670"/>
    </source>
</evidence>
<keyword evidence="6" id="KW-0482">Metalloprotease</keyword>
<dbReference type="EMBL" id="CP119075">
    <property type="protein sequence ID" value="WED65280.1"/>
    <property type="molecule type" value="Genomic_DNA"/>
</dbReference>
<keyword evidence="4" id="KW-0378">Hydrolase</keyword>
<keyword evidence="7" id="KW-0732">Signal</keyword>
<evidence type="ECO:0000256" key="4">
    <source>
        <dbReference type="ARBA" id="ARBA00022801"/>
    </source>
</evidence>
<accession>A0AAE9ZUA3</accession>
<evidence type="ECO:0000313" key="10">
    <source>
        <dbReference type="EMBL" id="WED65280.1"/>
    </source>
</evidence>
<dbReference type="PANTHER" id="PTHR11851:SF149">
    <property type="entry name" value="GH01077P"/>
    <property type="match status" value="1"/>
</dbReference>
<dbReference type="PANTHER" id="PTHR11851">
    <property type="entry name" value="METALLOPROTEASE"/>
    <property type="match status" value="1"/>
</dbReference>
<evidence type="ECO:0000256" key="3">
    <source>
        <dbReference type="ARBA" id="ARBA00022723"/>
    </source>
</evidence>
<evidence type="ECO:0000256" key="7">
    <source>
        <dbReference type="SAM" id="SignalP"/>
    </source>
</evidence>
<dbReference type="SUPFAM" id="SSF63411">
    <property type="entry name" value="LuxS/MPP-like metallohydrolase"/>
    <property type="match status" value="2"/>
</dbReference>
<dbReference type="GO" id="GO:0008237">
    <property type="term" value="F:metallopeptidase activity"/>
    <property type="evidence" value="ECO:0007669"/>
    <property type="project" value="UniProtKB-KW"/>
</dbReference>
<dbReference type="Gene3D" id="3.30.830.10">
    <property type="entry name" value="Metalloenzyme, LuxS/M16 peptidase-like"/>
    <property type="match status" value="2"/>
</dbReference>
<evidence type="ECO:0000259" key="8">
    <source>
        <dbReference type="Pfam" id="PF00675"/>
    </source>
</evidence>
<dbReference type="RefSeq" id="WP_330927638.1">
    <property type="nucleotide sequence ID" value="NZ_CP119075.1"/>
</dbReference>
<name>A0AAE9ZUA3_9BACT</name>
<dbReference type="Pfam" id="PF05193">
    <property type="entry name" value="Peptidase_M16_C"/>
    <property type="match status" value="1"/>
</dbReference>
<comment type="cofactor">
    <cofactor evidence="1">
        <name>Zn(2+)</name>
        <dbReference type="ChEBI" id="CHEBI:29105"/>
    </cofactor>
</comment>
<dbReference type="KEGG" id="slom:PXH66_00260"/>
<feature type="domain" description="Peptidase M16 C-terminal" evidence="9">
    <location>
        <begin position="193"/>
        <end position="373"/>
    </location>
</feature>
<keyword evidence="11" id="KW-1185">Reference proteome</keyword>
<dbReference type="AlphaFoldDB" id="A0AAE9ZUA3"/>
<keyword evidence="3" id="KW-0479">Metal-binding</keyword>
<keyword evidence="5" id="KW-0862">Zinc</keyword>
<evidence type="ECO:0000259" key="9">
    <source>
        <dbReference type="Pfam" id="PF05193"/>
    </source>
</evidence>
<proteinExistence type="predicted"/>
<feature type="domain" description="Peptidase M16 N-terminal" evidence="8">
    <location>
        <begin position="54"/>
        <end position="148"/>
    </location>
</feature>
<protein>
    <submittedName>
        <fullName evidence="10">Pitrilysin family protein</fullName>
    </submittedName>
</protein>
<evidence type="ECO:0000256" key="6">
    <source>
        <dbReference type="ARBA" id="ARBA00023049"/>
    </source>
</evidence>
<organism evidence="10 11">
    <name type="scientific">Synoicihabitans lomoniglobus</name>
    <dbReference type="NCBI Taxonomy" id="2909285"/>
    <lineage>
        <taxon>Bacteria</taxon>
        <taxon>Pseudomonadati</taxon>
        <taxon>Verrucomicrobiota</taxon>
        <taxon>Opitutia</taxon>
        <taxon>Opitutales</taxon>
        <taxon>Opitutaceae</taxon>
        <taxon>Synoicihabitans</taxon>
    </lineage>
</organism>
<reference evidence="10" key="1">
    <citation type="submission" date="2023-03" db="EMBL/GenBank/DDBJ databases">
        <title>Lomoglobus Profundus gen. nov., sp. nov., a novel member of the phylum Verrucomicrobia, isolated from deep-marine sediment of South China Sea.</title>
        <authorList>
            <person name="Ahmad T."/>
            <person name="Ishaq S.E."/>
            <person name="Wang F."/>
        </authorList>
    </citation>
    <scope>NUCLEOTIDE SEQUENCE</scope>
    <source>
        <strain evidence="10">LMO-M01</strain>
    </source>
</reference>
<dbReference type="GO" id="GO:0046872">
    <property type="term" value="F:metal ion binding"/>
    <property type="evidence" value="ECO:0007669"/>
    <property type="project" value="UniProtKB-KW"/>
</dbReference>
<sequence>MKTRSLLALALTVVVCAIHVTAQIAPRVVQSSVNQINLYVLPTGVRDVVTIAGSLPAGDAAARRGNVAIATLVGEMLDQGTTRQDKFTIADQLESVGAELSFSVGNDTLNISGRCLKKDLPVVLSLLFEQLREPAFNAEDLERVKTRLIGGLQRSLESTSAIANEAFNNAIYPVDHPNYQTPVKAFIAAVGQATLDELKTFHASHYGPDGLQLVLVGDVAADQVETTIRTATTGWTGGSAIIKTDVAATELTDRGTVVNVNVADKTSVNIAWGQASGLHYTDEDSLALDVGTAILGQGFTGRLLAKIRDQEGLTYGIGANATNDTYNDGEWYIKGTFAPELLEQGIASTRRELEAWYNDGVTAKELAERKTNLIGTFKLQLATTGGLAQSILRAVQRGDTLESLDTYPDRIEALTLQEVNRAIKRHLNPADMVLVRAGTLPGASN</sequence>
<dbReference type="InterPro" id="IPR011249">
    <property type="entry name" value="Metalloenz_LuxS/M16"/>
</dbReference>
<dbReference type="Proteomes" id="UP001218638">
    <property type="component" value="Chromosome"/>
</dbReference>
<evidence type="ECO:0000313" key="11">
    <source>
        <dbReference type="Proteomes" id="UP001218638"/>
    </source>
</evidence>